<evidence type="ECO:0000313" key="1">
    <source>
        <dbReference type="EMBL" id="KAK7397905.1"/>
    </source>
</evidence>
<gene>
    <name evidence="1" type="ORF">QQX98_012725</name>
</gene>
<name>A0ABR1GIA7_9HYPO</name>
<comment type="caution">
    <text evidence="1">The sequence shown here is derived from an EMBL/GenBank/DDBJ whole genome shotgun (WGS) entry which is preliminary data.</text>
</comment>
<dbReference type="EMBL" id="JAZAVJ010000410">
    <property type="protein sequence ID" value="KAK7397905.1"/>
    <property type="molecule type" value="Genomic_DNA"/>
</dbReference>
<evidence type="ECO:0000313" key="2">
    <source>
        <dbReference type="Proteomes" id="UP001498476"/>
    </source>
</evidence>
<accession>A0ABR1GIA7</accession>
<proteinExistence type="predicted"/>
<protein>
    <submittedName>
        <fullName evidence="1">Uncharacterized protein</fullName>
    </submittedName>
</protein>
<dbReference type="Proteomes" id="UP001498476">
    <property type="component" value="Unassembled WGS sequence"/>
</dbReference>
<organism evidence="1 2">
    <name type="scientific">Neonectria punicea</name>
    <dbReference type="NCBI Taxonomy" id="979145"/>
    <lineage>
        <taxon>Eukaryota</taxon>
        <taxon>Fungi</taxon>
        <taxon>Dikarya</taxon>
        <taxon>Ascomycota</taxon>
        <taxon>Pezizomycotina</taxon>
        <taxon>Sordariomycetes</taxon>
        <taxon>Hypocreomycetidae</taxon>
        <taxon>Hypocreales</taxon>
        <taxon>Nectriaceae</taxon>
        <taxon>Neonectria</taxon>
    </lineage>
</organism>
<keyword evidence="2" id="KW-1185">Reference proteome</keyword>
<reference evidence="1 2" key="1">
    <citation type="journal article" date="2025" name="Microbiol. Resour. Announc.">
        <title>Draft genome sequences for Neonectria magnoliae and Neonectria punicea, canker pathogens of Liriodendron tulipifera and Acer saccharum in West Virginia.</title>
        <authorList>
            <person name="Petronek H.M."/>
            <person name="Kasson M.T."/>
            <person name="Metheny A.M."/>
            <person name="Stauder C.M."/>
            <person name="Lovett B."/>
            <person name="Lynch S.C."/>
            <person name="Garnas J.R."/>
            <person name="Kasson L.R."/>
            <person name="Stajich J.E."/>
        </authorList>
    </citation>
    <scope>NUCLEOTIDE SEQUENCE [LARGE SCALE GENOMIC DNA]</scope>
    <source>
        <strain evidence="1 2">NRRL 64653</strain>
    </source>
</reference>
<sequence length="100" mass="11594">MSSNEASDADAPMKDADVLDDVHRETFRRALMRVLATPLAEFTYAQILDGLPTEQSFKDSYFFMDRHPVYELEHVELCKGFLDKAREFRANFNPSDLLFK</sequence>